<dbReference type="Gene3D" id="3.40.50.200">
    <property type="entry name" value="Peptidase S8/S53 domain"/>
    <property type="match status" value="1"/>
</dbReference>
<dbReference type="CDD" id="cd04852">
    <property type="entry name" value="Peptidases_S8_3"/>
    <property type="match status" value="1"/>
</dbReference>
<evidence type="ECO:0000259" key="12">
    <source>
        <dbReference type="Pfam" id="PF17766"/>
    </source>
</evidence>
<dbReference type="Pfam" id="PF17766">
    <property type="entry name" value="fn3_6"/>
    <property type="match status" value="1"/>
</dbReference>
<evidence type="ECO:0000256" key="4">
    <source>
        <dbReference type="ARBA" id="ARBA00022670"/>
    </source>
</evidence>
<organism evidence="13">
    <name type="scientific">Fagus sylvatica</name>
    <name type="common">Beechnut</name>
    <dbReference type="NCBI Taxonomy" id="28930"/>
    <lineage>
        <taxon>Eukaryota</taxon>
        <taxon>Viridiplantae</taxon>
        <taxon>Streptophyta</taxon>
        <taxon>Embryophyta</taxon>
        <taxon>Tracheophyta</taxon>
        <taxon>Spermatophyta</taxon>
        <taxon>Magnoliopsida</taxon>
        <taxon>eudicotyledons</taxon>
        <taxon>Gunneridae</taxon>
        <taxon>Pentapetalae</taxon>
        <taxon>rosids</taxon>
        <taxon>fabids</taxon>
        <taxon>Fagales</taxon>
        <taxon>Fagaceae</taxon>
        <taxon>Fagus</taxon>
    </lineage>
</organism>
<dbReference type="SUPFAM" id="SSF52743">
    <property type="entry name" value="Subtilisin-like"/>
    <property type="match status" value="1"/>
</dbReference>
<proteinExistence type="inferred from homology"/>
<dbReference type="InterPro" id="IPR041469">
    <property type="entry name" value="Subtilisin-like_FN3"/>
</dbReference>
<dbReference type="PROSITE" id="PS51892">
    <property type="entry name" value="SUBTILASE"/>
    <property type="match status" value="1"/>
</dbReference>
<gene>
    <name evidence="13" type="ORF">FSB_LOCUS28633</name>
</gene>
<dbReference type="InterPro" id="IPR045051">
    <property type="entry name" value="SBT"/>
</dbReference>
<evidence type="ECO:0000256" key="1">
    <source>
        <dbReference type="ARBA" id="ARBA00004613"/>
    </source>
</evidence>
<evidence type="ECO:0000259" key="11">
    <source>
        <dbReference type="Pfam" id="PF05922"/>
    </source>
</evidence>
<dbReference type="InterPro" id="IPR036852">
    <property type="entry name" value="Peptidase_S8/S53_dom_sf"/>
</dbReference>
<accession>A0A2N9GN37</accession>
<dbReference type="InterPro" id="IPR000209">
    <property type="entry name" value="Peptidase_S8/S53_dom"/>
</dbReference>
<evidence type="ECO:0000256" key="3">
    <source>
        <dbReference type="ARBA" id="ARBA00022525"/>
    </source>
</evidence>
<reference evidence="13" key="1">
    <citation type="submission" date="2018-02" db="EMBL/GenBank/DDBJ databases">
        <authorList>
            <person name="Cohen D.B."/>
            <person name="Kent A.D."/>
        </authorList>
    </citation>
    <scope>NUCLEOTIDE SEQUENCE</scope>
</reference>
<evidence type="ECO:0000256" key="8">
    <source>
        <dbReference type="PROSITE-ProRule" id="PRU01240"/>
    </source>
</evidence>
<dbReference type="PANTHER" id="PTHR10795">
    <property type="entry name" value="PROPROTEIN CONVERTASE SUBTILISIN/KEXIN"/>
    <property type="match status" value="1"/>
</dbReference>
<name>A0A2N9GN37_FAGSY</name>
<dbReference type="GO" id="GO:0004252">
    <property type="term" value="F:serine-type endopeptidase activity"/>
    <property type="evidence" value="ECO:0007669"/>
    <property type="project" value="InterPro"/>
</dbReference>
<keyword evidence="7" id="KW-0720">Serine protease</keyword>
<dbReference type="Pfam" id="PF00082">
    <property type="entry name" value="Peptidase_S8"/>
    <property type="match status" value="1"/>
</dbReference>
<evidence type="ECO:0000256" key="6">
    <source>
        <dbReference type="ARBA" id="ARBA00022801"/>
    </source>
</evidence>
<dbReference type="GO" id="GO:0006508">
    <property type="term" value="P:proteolysis"/>
    <property type="evidence" value="ECO:0007669"/>
    <property type="project" value="UniProtKB-KW"/>
</dbReference>
<comment type="caution">
    <text evidence="8">Lacks conserved residue(s) required for the propagation of feature annotation.</text>
</comment>
<feature type="chain" id="PRO_5014757425" description="Subtilisin-like protease fibronectin type-III domain-containing protein" evidence="9">
    <location>
        <begin position="26"/>
        <end position="897"/>
    </location>
</feature>
<feature type="domain" description="Peptidase S8/S53" evidence="10">
    <location>
        <begin position="131"/>
        <end position="490"/>
    </location>
</feature>
<feature type="domain" description="Subtilisin-like protease fibronectin type-III" evidence="12">
    <location>
        <begin position="604"/>
        <end position="695"/>
    </location>
</feature>
<evidence type="ECO:0000256" key="2">
    <source>
        <dbReference type="ARBA" id="ARBA00011073"/>
    </source>
</evidence>
<dbReference type="InterPro" id="IPR037045">
    <property type="entry name" value="S8pro/Inhibitor_I9_sf"/>
</dbReference>
<dbReference type="InterPro" id="IPR034197">
    <property type="entry name" value="Peptidases_S8_3"/>
</dbReference>
<feature type="domain" description="Inhibitor I9" evidence="11">
    <location>
        <begin position="32"/>
        <end position="109"/>
    </location>
</feature>
<dbReference type="Gene3D" id="2.60.40.2310">
    <property type="match status" value="1"/>
</dbReference>
<dbReference type="GO" id="GO:0005576">
    <property type="term" value="C:extracellular region"/>
    <property type="evidence" value="ECO:0007669"/>
    <property type="project" value="UniProtKB-SubCell"/>
</dbReference>
<keyword evidence="3" id="KW-0964">Secreted</keyword>
<keyword evidence="5 9" id="KW-0732">Signal</keyword>
<keyword evidence="6" id="KW-0378">Hydrolase</keyword>
<dbReference type="Gene3D" id="3.30.70.80">
    <property type="entry name" value="Peptidase S8 propeptide/proteinase inhibitor I9"/>
    <property type="match status" value="1"/>
</dbReference>
<dbReference type="FunFam" id="3.30.70.80:FF:000002">
    <property type="entry name" value="Subtilisin-like protease SBT5.3"/>
    <property type="match status" value="1"/>
</dbReference>
<dbReference type="AlphaFoldDB" id="A0A2N9GN37"/>
<dbReference type="EMBL" id="OIVN01002114">
    <property type="protein sequence ID" value="SPD00751.1"/>
    <property type="molecule type" value="Genomic_DNA"/>
</dbReference>
<dbReference type="Gene3D" id="3.50.30.30">
    <property type="match status" value="1"/>
</dbReference>
<evidence type="ECO:0000256" key="5">
    <source>
        <dbReference type="ARBA" id="ARBA00022729"/>
    </source>
</evidence>
<comment type="subcellular location">
    <subcellularLocation>
        <location evidence="1">Secreted</location>
    </subcellularLocation>
</comment>
<feature type="signal peptide" evidence="9">
    <location>
        <begin position="1"/>
        <end position="25"/>
    </location>
</feature>
<dbReference type="CDD" id="cd02120">
    <property type="entry name" value="PA_subtilisin_like"/>
    <property type="match status" value="1"/>
</dbReference>
<evidence type="ECO:0000259" key="10">
    <source>
        <dbReference type="Pfam" id="PF00082"/>
    </source>
</evidence>
<sequence length="897" mass="96171">MSSSISIYQILVVLLVALHTIYCGATDKAKDVYIVYMGSQVEDGYSLTSHHLSILQEVLGESGTSNSMVRSYSRSFNAFAARLSDEEQQRMASKKEVLSVFPSRKLQLQTTRSWDFMGLNNTAKRIPTIESNVIVGVIDSGIWPESESFSDEGYGPPPKKWKGTCAGGTNFTCNNKLIGARDYTLGESTSARDEIGHGTHTASTAAGNKVPGASFNGLAEGIARGGVPSARIAAYKVCSQDGCTDHDILAAFDDAIADGVDLITISVGGSARPFEEDTIAIGSFHAMEKGILTVNSAGNNGPTAYTVSSLAPWLFSIAASSFDRKIINKVVLANGKTLIGNAVNSFTLNGTKFPLVYGKDASNSCSDDAARFCTPFCLDSNLVKGKIVVCDLGSGLGEATRAGALGAITINKGREDVSFVVPLPASALTVNNLDVVKSFINSTRNPQASILKSVAIKDTTAPIVASFSSRGPNSIVADILKPDITAPGIDILAAFSPDVSPSNVPRAQDKSCLSLKTFHPDWSPSAIKSALMTTAWPMNATKQVDVENGEGEFAFGVGHIDPLKAIEPGLVYETSKEDYIKMLCSIQVSFFGTCPKDVRGSPKDLNYPSMQALVESKDSFTAEFPRTVTNVGHSKSTYKAKVITDSQINVSVKPNTLSFESLGEKKSFVVTVSGKGLPANARVSASLVWSDGTHNRKAAGTQALVSPVSKTAEDSQSVGPMRSEFKLTEEELHVCCWQNLYYVLLLLKRREAAASNLLQRDKSTKPPNSHSFHSLFQLSTPPETIISSTVHAADFCITSPRSLRTAWEVKILWRIHTTSIPVPKGTQGVAPTAQTREEATLLMLTRLEECGLVEGSQFRDLGGHGLLSLSGELNDGFMGAKHVRHVDITIHEKEQEQ</sequence>
<protein>
    <recommendedName>
        <fullName evidence="14">Subtilisin-like protease fibronectin type-III domain-containing protein</fullName>
    </recommendedName>
</protein>
<evidence type="ECO:0000256" key="9">
    <source>
        <dbReference type="SAM" id="SignalP"/>
    </source>
</evidence>
<dbReference type="InterPro" id="IPR010259">
    <property type="entry name" value="S8pro/Inhibitor_I9"/>
</dbReference>
<dbReference type="Pfam" id="PF05922">
    <property type="entry name" value="Inhibitor_I9"/>
    <property type="match status" value="1"/>
</dbReference>
<comment type="similarity">
    <text evidence="2 8">Belongs to the peptidase S8 family.</text>
</comment>
<evidence type="ECO:0008006" key="14">
    <source>
        <dbReference type="Google" id="ProtNLM"/>
    </source>
</evidence>
<evidence type="ECO:0000313" key="13">
    <source>
        <dbReference type="EMBL" id="SPD00751.1"/>
    </source>
</evidence>
<evidence type="ECO:0000256" key="7">
    <source>
        <dbReference type="ARBA" id="ARBA00022825"/>
    </source>
</evidence>
<keyword evidence="4" id="KW-0645">Protease</keyword>